<evidence type="ECO:0000256" key="2">
    <source>
        <dbReference type="ARBA" id="ARBA00022898"/>
    </source>
</evidence>
<sequence length="108" mass="11052">MSDVRRDIPRTDVVLADPRLAAARARLGVDAVKAAVRGAQQKARDGEIAAEAVVEVAVASLPSSATTLRPILNATGVVLHTNLGRAPLAPAAVEACDGQKLGHQADLG</sequence>
<evidence type="ECO:0000313" key="5">
    <source>
        <dbReference type="Proteomes" id="UP000000851"/>
    </source>
</evidence>
<dbReference type="eggNOG" id="COG1921">
    <property type="taxonomic scope" value="Bacteria"/>
</dbReference>
<organism evidence="4 5">
    <name type="scientific">Catenulispora acidiphila (strain DSM 44928 / JCM 14897 / NBRC 102108 / NRRL B-24433 / ID139908)</name>
    <dbReference type="NCBI Taxonomy" id="479433"/>
    <lineage>
        <taxon>Bacteria</taxon>
        <taxon>Bacillati</taxon>
        <taxon>Actinomycetota</taxon>
        <taxon>Actinomycetes</taxon>
        <taxon>Catenulisporales</taxon>
        <taxon>Catenulisporaceae</taxon>
        <taxon>Catenulispora</taxon>
    </lineage>
</organism>
<keyword evidence="2" id="KW-0663">Pyridoxal phosphate</keyword>
<dbReference type="EMBL" id="CP001700">
    <property type="protein sequence ID" value="ACU69491.1"/>
    <property type="molecule type" value="Genomic_DNA"/>
</dbReference>
<dbReference type="InterPro" id="IPR018319">
    <property type="entry name" value="SelA-like"/>
</dbReference>
<evidence type="ECO:0000259" key="3">
    <source>
        <dbReference type="Pfam" id="PF12390"/>
    </source>
</evidence>
<dbReference type="AlphaFoldDB" id="C7PXE0"/>
<gene>
    <name evidence="4" type="ordered locus">Caci_0553</name>
</gene>
<dbReference type="OrthoDB" id="9787096at2"/>
<dbReference type="Pfam" id="PF12390">
    <property type="entry name" value="Se-cys_synth_N"/>
    <property type="match status" value="1"/>
</dbReference>
<evidence type="ECO:0000256" key="1">
    <source>
        <dbReference type="ARBA" id="ARBA00001933"/>
    </source>
</evidence>
<dbReference type="Proteomes" id="UP000000851">
    <property type="component" value="Chromosome"/>
</dbReference>
<dbReference type="PANTHER" id="PTHR32328">
    <property type="entry name" value="L-SERYL-TRNA(SEC) SELENIUM TRANSFERASE"/>
    <property type="match status" value="1"/>
</dbReference>
<reference evidence="4 5" key="1">
    <citation type="journal article" date="2009" name="Stand. Genomic Sci.">
        <title>Complete genome sequence of Catenulispora acidiphila type strain (ID 139908).</title>
        <authorList>
            <person name="Copeland A."/>
            <person name="Lapidus A."/>
            <person name="Glavina Del Rio T."/>
            <person name="Nolan M."/>
            <person name="Lucas S."/>
            <person name="Chen F."/>
            <person name="Tice H."/>
            <person name="Cheng J.F."/>
            <person name="Bruce D."/>
            <person name="Goodwin L."/>
            <person name="Pitluck S."/>
            <person name="Mikhailova N."/>
            <person name="Pati A."/>
            <person name="Ivanova N."/>
            <person name="Mavromatis K."/>
            <person name="Chen A."/>
            <person name="Palaniappan K."/>
            <person name="Chain P."/>
            <person name="Land M."/>
            <person name="Hauser L."/>
            <person name="Chang Y.J."/>
            <person name="Jeffries C.D."/>
            <person name="Chertkov O."/>
            <person name="Brettin T."/>
            <person name="Detter J.C."/>
            <person name="Han C."/>
            <person name="Ali Z."/>
            <person name="Tindall B.J."/>
            <person name="Goker M."/>
            <person name="Bristow J."/>
            <person name="Eisen J.A."/>
            <person name="Markowitz V."/>
            <person name="Hugenholtz P."/>
            <person name="Kyrpides N.C."/>
            <person name="Klenk H.P."/>
        </authorList>
    </citation>
    <scope>NUCLEOTIDE SEQUENCE [LARGE SCALE GENOMIC DNA]</scope>
    <source>
        <strain evidence="5">DSM 44928 / JCM 14897 / NBRC 102108 / NRRL B-24433 / ID139908</strain>
    </source>
</reference>
<feature type="domain" description="L-seryl-tRNA selenium transferase N-terminal" evidence="3">
    <location>
        <begin position="5"/>
        <end position="44"/>
    </location>
</feature>
<dbReference type="PANTHER" id="PTHR32328:SF0">
    <property type="entry name" value="L-SERYL-TRNA(SEC) SELENIUM TRANSFERASE"/>
    <property type="match status" value="1"/>
</dbReference>
<dbReference type="HOGENOM" id="CLU_2297588_0_0_11"/>
<dbReference type="GO" id="GO:0004125">
    <property type="term" value="F:L-seryl-tRNA(Sec) selenium transferase activity"/>
    <property type="evidence" value="ECO:0007669"/>
    <property type="project" value="TreeGrafter"/>
</dbReference>
<dbReference type="Gene3D" id="3.90.1150.110">
    <property type="match status" value="1"/>
</dbReference>
<proteinExistence type="predicted"/>
<dbReference type="InterPro" id="IPR025862">
    <property type="entry name" value="SelA_trans_N_dom"/>
</dbReference>
<keyword evidence="5" id="KW-1185">Reference proteome</keyword>
<protein>
    <submittedName>
        <fullName evidence="4">Selenocysteine synthase</fullName>
    </submittedName>
</protein>
<dbReference type="KEGG" id="cai:Caci_0553"/>
<dbReference type="STRING" id="479433.Caci_0553"/>
<name>C7PXE0_CATAD</name>
<accession>C7PXE0</accession>
<evidence type="ECO:0000313" key="4">
    <source>
        <dbReference type="EMBL" id="ACU69491.1"/>
    </source>
</evidence>
<dbReference type="Pfam" id="PF03841">
    <property type="entry name" value="SelA"/>
    <property type="match status" value="1"/>
</dbReference>
<dbReference type="InParanoid" id="C7PXE0"/>
<comment type="cofactor">
    <cofactor evidence="1">
        <name>pyridoxal 5'-phosphate</name>
        <dbReference type="ChEBI" id="CHEBI:597326"/>
    </cofactor>
</comment>